<reference evidence="1" key="1">
    <citation type="submission" date="2022-11" db="EMBL/GenBank/DDBJ databases">
        <title>Genome Sequence of Cubamyces cubensis.</title>
        <authorList>
            <person name="Buettner E."/>
        </authorList>
    </citation>
    <scope>NUCLEOTIDE SEQUENCE</scope>
    <source>
        <strain evidence="1">MPL-01</strain>
    </source>
</reference>
<accession>A0AAD7TPQ8</accession>
<proteinExistence type="predicted"/>
<comment type="caution">
    <text evidence="1">The sequence shown here is derived from an EMBL/GenBank/DDBJ whole genome shotgun (WGS) entry which is preliminary data.</text>
</comment>
<name>A0AAD7TPQ8_9APHY</name>
<sequence length="113" mass="11515">MILAPTSPTRPPSQASVFDLPGDTDGPIVIVRVNPAVLITVASLDNAVEAIEALLGGGERVVERNAAPAPTDGRAALPVVVATEDWRELHARLGLALLESAGVVAGGSDCTVQ</sequence>
<evidence type="ECO:0000313" key="1">
    <source>
        <dbReference type="EMBL" id="KAJ8469473.1"/>
    </source>
</evidence>
<organism evidence="1 2">
    <name type="scientific">Trametes cubensis</name>
    <dbReference type="NCBI Taxonomy" id="1111947"/>
    <lineage>
        <taxon>Eukaryota</taxon>
        <taxon>Fungi</taxon>
        <taxon>Dikarya</taxon>
        <taxon>Basidiomycota</taxon>
        <taxon>Agaricomycotina</taxon>
        <taxon>Agaricomycetes</taxon>
        <taxon>Polyporales</taxon>
        <taxon>Polyporaceae</taxon>
        <taxon>Trametes</taxon>
    </lineage>
</organism>
<protein>
    <submittedName>
        <fullName evidence="1">Uncharacterized protein</fullName>
    </submittedName>
</protein>
<dbReference type="EMBL" id="JAPEVG010000288">
    <property type="protein sequence ID" value="KAJ8469473.1"/>
    <property type="molecule type" value="Genomic_DNA"/>
</dbReference>
<dbReference type="AlphaFoldDB" id="A0AAD7TPQ8"/>
<dbReference type="Proteomes" id="UP001215151">
    <property type="component" value="Unassembled WGS sequence"/>
</dbReference>
<keyword evidence="2" id="KW-1185">Reference proteome</keyword>
<gene>
    <name evidence="1" type="ORF">ONZ51_g8975</name>
</gene>
<evidence type="ECO:0000313" key="2">
    <source>
        <dbReference type="Proteomes" id="UP001215151"/>
    </source>
</evidence>